<dbReference type="GO" id="GO:0004222">
    <property type="term" value="F:metalloendopeptidase activity"/>
    <property type="evidence" value="ECO:0007669"/>
    <property type="project" value="InterPro"/>
</dbReference>
<dbReference type="CDD" id="cd09597">
    <property type="entry name" value="M4_TLP"/>
    <property type="match status" value="1"/>
</dbReference>
<dbReference type="GO" id="GO:0030246">
    <property type="term" value="F:carbohydrate binding"/>
    <property type="evidence" value="ECO:0007669"/>
    <property type="project" value="InterPro"/>
</dbReference>
<evidence type="ECO:0000313" key="11">
    <source>
        <dbReference type="Proteomes" id="UP000647172"/>
    </source>
</evidence>
<dbReference type="InterPro" id="IPR001570">
    <property type="entry name" value="Peptidase_M4_C_domain"/>
</dbReference>
<dbReference type="SMART" id="SM00495">
    <property type="entry name" value="ChtBD3"/>
    <property type="match status" value="1"/>
</dbReference>
<gene>
    <name evidence="10" type="ORF">Ani05nite_07710</name>
</gene>
<accession>A0A919JCU7</accession>
<evidence type="ECO:0000313" key="10">
    <source>
        <dbReference type="EMBL" id="GIE47237.1"/>
    </source>
</evidence>
<evidence type="ECO:0000256" key="7">
    <source>
        <dbReference type="SAM" id="MobiDB-lite"/>
    </source>
</evidence>
<dbReference type="GO" id="GO:0005975">
    <property type="term" value="P:carbohydrate metabolic process"/>
    <property type="evidence" value="ECO:0007669"/>
    <property type="project" value="InterPro"/>
</dbReference>
<reference evidence="10" key="1">
    <citation type="submission" date="2021-01" db="EMBL/GenBank/DDBJ databases">
        <title>Whole genome shotgun sequence of Actinoplanes nipponensis NBRC 14063.</title>
        <authorList>
            <person name="Komaki H."/>
            <person name="Tamura T."/>
        </authorList>
    </citation>
    <scope>NUCLEOTIDE SEQUENCE</scope>
    <source>
        <strain evidence="10">NBRC 14063</strain>
    </source>
</reference>
<dbReference type="AlphaFoldDB" id="A0A919JCU7"/>
<dbReference type="SUPFAM" id="SSF51055">
    <property type="entry name" value="Carbohydrate binding domain"/>
    <property type="match status" value="1"/>
</dbReference>
<evidence type="ECO:0000256" key="6">
    <source>
        <dbReference type="ARBA" id="ARBA00023049"/>
    </source>
</evidence>
<dbReference type="Gene3D" id="2.10.10.20">
    <property type="entry name" value="Carbohydrate-binding module superfamily 5/12"/>
    <property type="match status" value="1"/>
</dbReference>
<keyword evidence="2" id="KW-0479">Metal-binding</keyword>
<feature type="compositionally biased region" description="Low complexity" evidence="7">
    <location>
        <begin position="644"/>
        <end position="660"/>
    </location>
</feature>
<evidence type="ECO:0000256" key="1">
    <source>
        <dbReference type="ARBA" id="ARBA00022670"/>
    </source>
</evidence>
<evidence type="ECO:0000256" key="5">
    <source>
        <dbReference type="ARBA" id="ARBA00022833"/>
    </source>
</evidence>
<dbReference type="GO" id="GO:0004553">
    <property type="term" value="F:hydrolase activity, hydrolyzing O-glycosyl compounds"/>
    <property type="evidence" value="ECO:0007669"/>
    <property type="project" value="InterPro"/>
</dbReference>
<dbReference type="PANTHER" id="PTHR33794:SF1">
    <property type="entry name" value="BACILLOLYSIN"/>
    <property type="match status" value="1"/>
</dbReference>
<dbReference type="InterPro" id="IPR036573">
    <property type="entry name" value="CBM_sf_5/12"/>
</dbReference>
<dbReference type="EMBL" id="BOMQ01000008">
    <property type="protein sequence ID" value="GIE47237.1"/>
    <property type="molecule type" value="Genomic_DNA"/>
</dbReference>
<feature type="domain" description="Chitin-binding type-3" evidence="9">
    <location>
        <begin position="737"/>
        <end position="782"/>
    </location>
</feature>
<feature type="signal peptide" evidence="8">
    <location>
        <begin position="1"/>
        <end position="30"/>
    </location>
</feature>
<dbReference type="InterPro" id="IPR003610">
    <property type="entry name" value="CBM5/12"/>
</dbReference>
<feature type="chain" id="PRO_5036861170" evidence="8">
    <location>
        <begin position="31"/>
        <end position="785"/>
    </location>
</feature>
<organism evidence="10 11">
    <name type="scientific">Actinoplanes nipponensis</name>
    <dbReference type="NCBI Taxonomy" id="135950"/>
    <lineage>
        <taxon>Bacteria</taxon>
        <taxon>Bacillati</taxon>
        <taxon>Actinomycetota</taxon>
        <taxon>Actinomycetes</taxon>
        <taxon>Micromonosporales</taxon>
        <taxon>Micromonosporaceae</taxon>
        <taxon>Actinoplanes</taxon>
    </lineage>
</organism>
<dbReference type="Gene3D" id="1.10.390.10">
    <property type="entry name" value="Neutral Protease Domain 2"/>
    <property type="match status" value="1"/>
</dbReference>
<dbReference type="CDD" id="cd12215">
    <property type="entry name" value="ChiC_BD"/>
    <property type="match status" value="1"/>
</dbReference>
<dbReference type="GO" id="GO:0006508">
    <property type="term" value="P:proteolysis"/>
    <property type="evidence" value="ECO:0007669"/>
    <property type="project" value="UniProtKB-KW"/>
</dbReference>
<dbReference type="Pfam" id="PF02868">
    <property type="entry name" value="Peptidase_M4_C"/>
    <property type="match status" value="1"/>
</dbReference>
<sequence>MRSRSVLAALVVITTGAATVALGLDTSAGAAEQPRTPTPATTAAGVPTPTALAAADRAATSGFDALAKGPNDAFLRRSAVSGLRGLQYITYDRTYRGVPVVGGDATVVVDSSGHVRDTLAAAHGRVHLSSLQPRLSAARAGATARAQLDSVSTATDPQLVVYALTARPRLAYESQLLGTRDGAPSSLHVWVDALTGKVLSTRDDVVSEAARGYLNGSVQIDTNGGLLQDPQRAGLSCANNSTKQTYRNGGTGTGTDLQTACVDAYYSVQQEWNMLQSWLGRRGIDGNGRGFPLYVGLNDVNAYWDGRSGTFGHNRANSAQAVSMDVVGHEMGHAIDQFTGAGTASEAGLGEATGDIFGALTEAYANNPSDPADYTVGEKINLVGNGPIRYMDNPGTNGDPSCYSSSIPSTEVHAAAGPTNHWFYLLAEGSRPANGNPASPTCDGSTVTGVGIQKAGQIFMAAMSMKTSGWSAPRYRGATVRAAVNLFGANSQECASTKAAWSAVSIGTQSGEPACGTPGPSNDFSLSVSPSSGTLQQGTAVTTTVATQVSSGNAQQVTLAASGLPAGVTATFSPATVTAGQTATLTLRASATATVGSKAVTVTGSAASGSHTATYTVTVTTDEPPTGDDFSVSVAPASGTVAPGSSGTASVATATTSGSAQPVSLSVTGAPTGVTASVSPSSVTSGGSATLTVSVSSNAAAGTYPLTVTGSGTRGTHTATYTLTVSGGTPPQGCGGVAAWSASRGYLPGDKVSYNGHLWNSTWYSTGAEPGAPGSWAVWSDAGPC</sequence>
<evidence type="ECO:0000256" key="3">
    <source>
        <dbReference type="ARBA" id="ARBA00022729"/>
    </source>
</evidence>
<keyword evidence="4" id="KW-0378">Hydrolase</keyword>
<feature type="region of interest" description="Disordered" evidence="7">
    <location>
        <begin position="641"/>
        <end position="663"/>
    </location>
</feature>
<dbReference type="InterPro" id="IPR050728">
    <property type="entry name" value="Zinc_Metalloprotease_M4"/>
</dbReference>
<dbReference type="Pfam" id="PF01447">
    <property type="entry name" value="Peptidase_M4"/>
    <property type="match status" value="1"/>
</dbReference>
<dbReference type="Gene3D" id="3.10.170.10">
    <property type="match status" value="1"/>
</dbReference>
<dbReference type="PANTHER" id="PTHR33794">
    <property type="entry name" value="BACILLOLYSIN"/>
    <property type="match status" value="1"/>
</dbReference>
<evidence type="ECO:0000256" key="4">
    <source>
        <dbReference type="ARBA" id="ARBA00022801"/>
    </source>
</evidence>
<keyword evidence="1" id="KW-0645">Protease</keyword>
<dbReference type="Proteomes" id="UP000647172">
    <property type="component" value="Unassembled WGS sequence"/>
</dbReference>
<dbReference type="GO" id="GO:0005576">
    <property type="term" value="C:extracellular region"/>
    <property type="evidence" value="ECO:0007669"/>
    <property type="project" value="InterPro"/>
</dbReference>
<keyword evidence="5" id="KW-0862">Zinc</keyword>
<evidence type="ECO:0000256" key="2">
    <source>
        <dbReference type="ARBA" id="ARBA00022723"/>
    </source>
</evidence>
<dbReference type="GO" id="GO:0046872">
    <property type="term" value="F:metal ion binding"/>
    <property type="evidence" value="ECO:0007669"/>
    <property type="project" value="UniProtKB-KW"/>
</dbReference>
<dbReference type="InterPro" id="IPR027268">
    <property type="entry name" value="Peptidase_M4/M1_CTD_sf"/>
</dbReference>
<dbReference type="RefSeq" id="WP_203764785.1">
    <property type="nucleotide sequence ID" value="NZ_BAAAYJ010000089.1"/>
</dbReference>
<keyword evidence="3 8" id="KW-0732">Signal</keyword>
<dbReference type="Pfam" id="PF07504">
    <property type="entry name" value="FTP"/>
    <property type="match status" value="1"/>
</dbReference>
<dbReference type="InterPro" id="IPR011096">
    <property type="entry name" value="FTP_domain"/>
</dbReference>
<comment type="caution">
    <text evidence="10">The sequence shown here is derived from an EMBL/GenBank/DDBJ whole genome shotgun (WGS) entry which is preliminary data.</text>
</comment>
<keyword evidence="11" id="KW-1185">Reference proteome</keyword>
<name>A0A919JCU7_9ACTN</name>
<protein>
    <submittedName>
        <fullName evidence="10">Zinc metalloprotease</fullName>
    </submittedName>
</protein>
<dbReference type="InterPro" id="IPR013856">
    <property type="entry name" value="Peptidase_M4_domain"/>
</dbReference>
<proteinExistence type="predicted"/>
<dbReference type="SUPFAM" id="SSF55486">
    <property type="entry name" value="Metalloproteases ('zincins'), catalytic domain"/>
    <property type="match status" value="1"/>
</dbReference>
<keyword evidence="6 10" id="KW-0482">Metalloprotease</keyword>
<evidence type="ECO:0000256" key="8">
    <source>
        <dbReference type="SAM" id="SignalP"/>
    </source>
</evidence>
<evidence type="ECO:0000259" key="9">
    <source>
        <dbReference type="SMART" id="SM00495"/>
    </source>
</evidence>